<evidence type="ECO:0000259" key="4">
    <source>
        <dbReference type="SMART" id="SM00646"/>
    </source>
</evidence>
<feature type="chain" id="PRO_5045731342" evidence="3">
    <location>
        <begin position="19"/>
        <end position="625"/>
    </location>
</feature>
<dbReference type="RefSeq" id="WP_380062473.1">
    <property type="nucleotide sequence ID" value="NZ_JBHSEI010000010.1"/>
</dbReference>
<dbReference type="Pfam" id="PF01520">
    <property type="entry name" value="Amidase_3"/>
    <property type="match status" value="1"/>
</dbReference>
<evidence type="ECO:0000256" key="3">
    <source>
        <dbReference type="SAM" id="SignalP"/>
    </source>
</evidence>
<evidence type="ECO:0000313" key="6">
    <source>
        <dbReference type="Proteomes" id="UP001595952"/>
    </source>
</evidence>
<sequence length="625" mass="64159">MRLPTLLLLGLLGQAAQAQTAPFVFVAYPAPDARVAYDHVILEGSVPPGATLSVSGQAVPVGPDGLFMTWWPLRPGTNELRLVARQAGQTGTRTVRVVRTVPRLFPATPTAIDRTTLSPGGQLEFWDAAGDTADERSIRVSFSGAPGGRAEVRLGTVPAAPMREGPAGTYTGTVVVPPQAALSDVPLSVRLTGRDRRTVSAVAARVSSATGRAQLGAQRPGTVPGLGLNPAPTALSTPSGQPLLYPRDGMTFAVVGRQGADYRVRLAPGLSALVPAAGLQLQPGPVPVATGGALSLDGTLQAPAEEPVGTLPPATAVPAAAPPDPANAGPSALGAPEADFSLRVPLGGARSPFTVQQTGPGRLVLTLYGPLAQPLTPPAGPDPLLDRVEIRSGAAGVTQVTVQLRAAQLWGFSANYDGDDLVLRVRRPPSLDPARPLLGRTITLDPGHGGTQLGGAGSLRIPEKGLVLPIARRVGELLRAQGATIHLTRTADVTLGLYERGQSAEAAGSDLLVSLHANALPDGRDPRGVRGPEVYFTHAQAQPLAAAILAALRSGLPELGPGAGLKSGANLALTRPTTQISLLVELAYLTDAGNLRALHSPAGQERFAQAVARGIAAFYTAQSGR</sequence>
<comment type="caution">
    <text evidence="5">The sequence shown here is derived from an EMBL/GenBank/DDBJ whole genome shotgun (WGS) entry which is preliminary data.</text>
</comment>
<evidence type="ECO:0000256" key="2">
    <source>
        <dbReference type="SAM" id="MobiDB-lite"/>
    </source>
</evidence>
<dbReference type="PANTHER" id="PTHR30404">
    <property type="entry name" value="N-ACETYLMURAMOYL-L-ALANINE AMIDASE"/>
    <property type="match status" value="1"/>
</dbReference>
<name>A0ABV9ICW6_9DEIO</name>
<keyword evidence="1" id="KW-0378">Hydrolase</keyword>
<dbReference type="PANTHER" id="PTHR30404:SF0">
    <property type="entry name" value="N-ACETYLMURAMOYL-L-ALANINE AMIDASE AMIC"/>
    <property type="match status" value="1"/>
</dbReference>
<reference evidence="6" key="1">
    <citation type="journal article" date="2019" name="Int. J. Syst. Evol. Microbiol.">
        <title>The Global Catalogue of Microorganisms (GCM) 10K type strain sequencing project: providing services to taxonomists for standard genome sequencing and annotation.</title>
        <authorList>
            <consortium name="The Broad Institute Genomics Platform"/>
            <consortium name="The Broad Institute Genome Sequencing Center for Infectious Disease"/>
            <person name="Wu L."/>
            <person name="Ma J."/>
        </authorList>
    </citation>
    <scope>NUCLEOTIDE SEQUENCE [LARGE SCALE GENOMIC DNA]</scope>
    <source>
        <strain evidence="6">CCUG 55995</strain>
    </source>
</reference>
<feature type="region of interest" description="Disordered" evidence="2">
    <location>
        <begin position="303"/>
        <end position="334"/>
    </location>
</feature>
<organism evidence="5 6">
    <name type="scientific">Deinococcus hohokamensis</name>
    <dbReference type="NCBI Taxonomy" id="309883"/>
    <lineage>
        <taxon>Bacteria</taxon>
        <taxon>Thermotogati</taxon>
        <taxon>Deinococcota</taxon>
        <taxon>Deinococci</taxon>
        <taxon>Deinococcales</taxon>
        <taxon>Deinococcaceae</taxon>
        <taxon>Deinococcus</taxon>
    </lineage>
</organism>
<dbReference type="InterPro" id="IPR050695">
    <property type="entry name" value="N-acetylmuramoyl_amidase_3"/>
</dbReference>
<dbReference type="Gene3D" id="2.60.40.10">
    <property type="entry name" value="Immunoglobulins"/>
    <property type="match status" value="1"/>
</dbReference>
<accession>A0ABV9ICW6</accession>
<keyword evidence="6" id="KW-1185">Reference proteome</keyword>
<evidence type="ECO:0000256" key="1">
    <source>
        <dbReference type="ARBA" id="ARBA00022801"/>
    </source>
</evidence>
<feature type="domain" description="MurNAc-LAA" evidence="4">
    <location>
        <begin position="501"/>
        <end position="616"/>
    </location>
</feature>
<proteinExistence type="predicted"/>
<evidence type="ECO:0000313" key="5">
    <source>
        <dbReference type="EMBL" id="MFC4639486.1"/>
    </source>
</evidence>
<dbReference type="InterPro" id="IPR013783">
    <property type="entry name" value="Ig-like_fold"/>
</dbReference>
<dbReference type="CDD" id="cd02696">
    <property type="entry name" value="MurNAc-LAA"/>
    <property type="match status" value="1"/>
</dbReference>
<gene>
    <name evidence="5" type="ORF">ACFO0D_14200</name>
</gene>
<keyword evidence="3" id="KW-0732">Signal</keyword>
<dbReference type="Gene3D" id="3.40.630.40">
    <property type="entry name" value="Zn-dependent exopeptidases"/>
    <property type="match status" value="1"/>
</dbReference>
<protein>
    <submittedName>
        <fullName evidence="5">N-acetylmuramoyl-L-alanine amidase</fullName>
    </submittedName>
</protein>
<dbReference type="InterPro" id="IPR002508">
    <property type="entry name" value="MurNAc-LAA_cat"/>
</dbReference>
<dbReference type="SUPFAM" id="SSF53187">
    <property type="entry name" value="Zn-dependent exopeptidases"/>
    <property type="match status" value="1"/>
</dbReference>
<feature type="signal peptide" evidence="3">
    <location>
        <begin position="1"/>
        <end position="18"/>
    </location>
</feature>
<dbReference type="EMBL" id="JBHSEI010000010">
    <property type="protein sequence ID" value="MFC4639486.1"/>
    <property type="molecule type" value="Genomic_DNA"/>
</dbReference>
<dbReference type="Proteomes" id="UP001595952">
    <property type="component" value="Unassembled WGS sequence"/>
</dbReference>
<dbReference type="SMART" id="SM00646">
    <property type="entry name" value="Ami_3"/>
    <property type="match status" value="1"/>
</dbReference>